<dbReference type="GO" id="GO:0016706">
    <property type="term" value="F:2-oxoglutarate-dependent dioxygenase activity"/>
    <property type="evidence" value="ECO:0007669"/>
    <property type="project" value="UniProtKB-ARBA"/>
</dbReference>
<reference evidence="2 3" key="1">
    <citation type="submission" date="2019-02" db="EMBL/GenBank/DDBJ databases">
        <title>Deep-cultivation of Planctomycetes and their phenomic and genomic characterization uncovers novel biology.</title>
        <authorList>
            <person name="Wiegand S."/>
            <person name="Jogler M."/>
            <person name="Boedeker C."/>
            <person name="Pinto D."/>
            <person name="Vollmers J."/>
            <person name="Rivas-Marin E."/>
            <person name="Kohn T."/>
            <person name="Peeters S.H."/>
            <person name="Heuer A."/>
            <person name="Rast P."/>
            <person name="Oberbeckmann S."/>
            <person name="Bunk B."/>
            <person name="Jeske O."/>
            <person name="Meyerdierks A."/>
            <person name="Storesund J.E."/>
            <person name="Kallscheuer N."/>
            <person name="Luecker S."/>
            <person name="Lage O.M."/>
            <person name="Pohl T."/>
            <person name="Merkel B.J."/>
            <person name="Hornburger P."/>
            <person name="Mueller R.-W."/>
            <person name="Bruemmer F."/>
            <person name="Labrenz M."/>
            <person name="Spormann A.M."/>
            <person name="Op den Camp H."/>
            <person name="Overmann J."/>
            <person name="Amann R."/>
            <person name="Jetten M.S.M."/>
            <person name="Mascher T."/>
            <person name="Medema M.H."/>
            <person name="Devos D.P."/>
            <person name="Kaster A.-K."/>
            <person name="Ovreas L."/>
            <person name="Rohde M."/>
            <person name="Galperin M.Y."/>
            <person name="Jogler C."/>
        </authorList>
    </citation>
    <scope>NUCLEOTIDE SEQUENCE [LARGE SCALE GENOMIC DNA]</scope>
    <source>
        <strain evidence="2 3">Pla175</strain>
    </source>
</reference>
<dbReference type="InterPro" id="IPR008775">
    <property type="entry name" value="Phytyl_CoA_dOase-like"/>
</dbReference>
<sequence>MSTSYAIGDRCFEADGKYLALELPDSSPLLGDPAALRQRLSDDGFLFIRGFHDPDAVLAARRDMLHRLAERGMLDPNQPESDGVVAADKRAGATSSVRGNDYLKTPSVRDVLYGPRTMKFFDELFGQAATHFNFEWLRAAPPGAGSPIHCDMVYMGRGSQRLLTLWTPFGHITPEMGPLAVCLNSHRWDDVIATYGRDDVDRNRTRGVFSDDPAELVDRFGGRWATTTFEPGDAVVLCMYNLHASLKNQSDRFRISCDTRYQPASEPLDDRWGGDPPRGHEVLWSDGVELESVAQSRVRWGI</sequence>
<evidence type="ECO:0000313" key="2">
    <source>
        <dbReference type="EMBL" id="QDU90939.1"/>
    </source>
</evidence>
<protein>
    <submittedName>
        <fullName evidence="2">1-deoxypentalenic acid 11-beta-hydroxylase</fullName>
        <ecNumber evidence="2">1.14.11.35</ecNumber>
    </submittedName>
</protein>
<dbReference type="RefSeq" id="WP_145290432.1">
    <property type="nucleotide sequence ID" value="NZ_CP036291.1"/>
</dbReference>
<dbReference type="Pfam" id="PF05721">
    <property type="entry name" value="PhyH"/>
    <property type="match status" value="1"/>
</dbReference>
<evidence type="ECO:0000313" key="3">
    <source>
        <dbReference type="Proteomes" id="UP000317429"/>
    </source>
</evidence>
<organism evidence="2 3">
    <name type="scientific">Pirellulimonas nuda</name>
    <dbReference type="NCBI Taxonomy" id="2528009"/>
    <lineage>
        <taxon>Bacteria</taxon>
        <taxon>Pseudomonadati</taxon>
        <taxon>Planctomycetota</taxon>
        <taxon>Planctomycetia</taxon>
        <taxon>Pirellulales</taxon>
        <taxon>Lacipirellulaceae</taxon>
        <taxon>Pirellulimonas</taxon>
    </lineage>
</organism>
<name>A0A518DHI8_9BACT</name>
<gene>
    <name evidence="2" type="primary">ptlH</name>
    <name evidence="2" type="ORF">Pla175_43530</name>
</gene>
<dbReference type="OrthoDB" id="183023at2"/>
<evidence type="ECO:0000256" key="1">
    <source>
        <dbReference type="SAM" id="MobiDB-lite"/>
    </source>
</evidence>
<feature type="region of interest" description="Disordered" evidence="1">
    <location>
        <begin position="73"/>
        <end position="92"/>
    </location>
</feature>
<dbReference type="PANTHER" id="PTHR40128">
    <property type="entry name" value="EXPRESSED PROTEIN"/>
    <property type="match status" value="1"/>
</dbReference>
<accession>A0A518DHI8</accession>
<dbReference type="EMBL" id="CP036291">
    <property type="protein sequence ID" value="QDU90939.1"/>
    <property type="molecule type" value="Genomic_DNA"/>
</dbReference>
<dbReference type="EC" id="1.14.11.35" evidence="2"/>
<dbReference type="AlphaFoldDB" id="A0A518DHI8"/>
<proteinExistence type="predicted"/>
<dbReference type="Gene3D" id="2.60.120.620">
    <property type="entry name" value="q2cbj1_9rhob like domain"/>
    <property type="match status" value="1"/>
</dbReference>
<dbReference type="Proteomes" id="UP000317429">
    <property type="component" value="Chromosome"/>
</dbReference>
<dbReference type="KEGG" id="pnd:Pla175_43530"/>
<keyword evidence="2" id="KW-0560">Oxidoreductase</keyword>
<dbReference type="PANTHER" id="PTHR40128:SF1">
    <property type="entry name" value="PHYTANOYL-COA HYDROXYLASE"/>
    <property type="match status" value="1"/>
</dbReference>
<keyword evidence="3" id="KW-1185">Reference proteome</keyword>
<dbReference type="SUPFAM" id="SSF51197">
    <property type="entry name" value="Clavaminate synthase-like"/>
    <property type="match status" value="1"/>
</dbReference>